<proteinExistence type="predicted"/>
<accession>A0A172Y552</accession>
<dbReference type="eggNOG" id="ENOG502Z8B2">
    <property type="taxonomic scope" value="Bacteria"/>
</dbReference>
<feature type="region of interest" description="Disordered" evidence="1">
    <location>
        <begin position="393"/>
        <end position="414"/>
    </location>
</feature>
<dbReference type="RefSeq" id="WP_025976972.1">
    <property type="nucleotide sequence ID" value="NZ_CP015614.1"/>
</dbReference>
<dbReference type="AlphaFoldDB" id="A0A172Y552"/>
<evidence type="ECO:0000313" key="3">
    <source>
        <dbReference type="Proteomes" id="UP000077603"/>
    </source>
</evidence>
<dbReference type="InterPro" id="IPR049245">
    <property type="entry name" value="DUF6880"/>
</dbReference>
<dbReference type="OrthoDB" id="7183688at2"/>
<dbReference type="KEGG" id="bne:DA69_05985"/>
<keyword evidence="3" id="KW-1185">Reference proteome</keyword>
<dbReference type="EMBL" id="CP015614">
    <property type="protein sequence ID" value="ANF54328.1"/>
    <property type="molecule type" value="Genomic_DNA"/>
</dbReference>
<organism evidence="2 3">
    <name type="scientific">Brevundimonas naejangsanensis</name>
    <dbReference type="NCBI Taxonomy" id="588932"/>
    <lineage>
        <taxon>Bacteria</taxon>
        <taxon>Pseudomonadati</taxon>
        <taxon>Pseudomonadota</taxon>
        <taxon>Alphaproteobacteria</taxon>
        <taxon>Caulobacterales</taxon>
        <taxon>Caulobacteraceae</taxon>
        <taxon>Brevundimonas</taxon>
    </lineage>
</organism>
<protein>
    <submittedName>
        <fullName evidence="2">Uncharacterized protein</fullName>
    </submittedName>
</protein>
<name>A0A172Y552_9CAUL</name>
<reference evidence="2 3" key="1">
    <citation type="journal article" date="2014" name="Genome Announc.">
        <title>Genome Sequence of a Promising Hydrogen-Producing Facultative Anaerobic Bacterium, Brevundimonas naejangsanensis Strain B1.</title>
        <authorList>
            <person name="Su H."/>
            <person name="Zhang T."/>
            <person name="Bao M."/>
            <person name="Jiang Y."/>
            <person name="Wang Y."/>
            <person name="Tan T."/>
        </authorList>
    </citation>
    <scope>NUCLEOTIDE SEQUENCE [LARGE SCALE GENOMIC DNA]</scope>
    <source>
        <strain evidence="2 3">B1</strain>
    </source>
</reference>
<dbReference type="Proteomes" id="UP000077603">
    <property type="component" value="Chromosome"/>
</dbReference>
<dbReference type="Pfam" id="PF21810">
    <property type="entry name" value="DUF6880"/>
    <property type="match status" value="2"/>
</dbReference>
<gene>
    <name evidence="2" type="ORF">DA69_05985</name>
</gene>
<evidence type="ECO:0000313" key="2">
    <source>
        <dbReference type="EMBL" id="ANF54328.1"/>
    </source>
</evidence>
<sequence>MARQPRISARLSAANLVHLGAPRLADLLIEAGAGNANLKRRLRLELAAEAGPDLLALEIDKRIAAVSVARTRVSWRKRGELIDDLNTHRDMIVERLAPEAPGEALAVLIRWFDLYPGLAARVKDTKGELSAAFEAAAPDLFALAETVDDHALRDLIDALGRRPQDYARWVLAAGEALGPLTARRLLASLDASATKTPSGRNLLRRLADKAEDLDLWLSLVTPEQAGSPDIAADIARRLLAAGRIAEARAALEGVLNPSLLNRRWTFGHNPTDGAPRLTPAWEAASIDVLDAEGHRQEAQDLRWSLFERDLSAPVLRDYLSRLPDFDDVEALDLAFAHAAAHPDFEAAMRLLMDWPAHREAAALVLARPREARLPRPQSGDWKARLAQRYPEAAEVLTNQSPSPSLKKLRRPSGH</sequence>
<evidence type="ECO:0000256" key="1">
    <source>
        <dbReference type="SAM" id="MobiDB-lite"/>
    </source>
</evidence>